<dbReference type="SUPFAM" id="SSF56281">
    <property type="entry name" value="Metallo-hydrolase/oxidoreductase"/>
    <property type="match status" value="1"/>
</dbReference>
<evidence type="ECO:0000256" key="6">
    <source>
        <dbReference type="ARBA" id="ARBA00022833"/>
    </source>
</evidence>
<evidence type="ECO:0000256" key="3">
    <source>
        <dbReference type="ARBA" id="ARBA00006759"/>
    </source>
</evidence>
<dbReference type="NCBIfam" id="TIGR03413">
    <property type="entry name" value="GSH_gloB"/>
    <property type="match status" value="1"/>
</dbReference>
<comment type="similarity">
    <text evidence="3 7">Belongs to the metallo-beta-lactamase superfamily. Glyoxalase II family.</text>
</comment>
<sequence length="256" mass="28131">MAALEIVQFPARSDNYAVLVHDPDSGATAAIDAPEADPIIEALQARGWVLTDIFVTHKHFDHIEGVPALRETFSARTIGPRKSAAATGLYDKTVEDGETFKWAGRTIQVLETPGHTLDHLAYYFTEDGVAFAGDTLFALGCGRVFEGSAEQMWTSLQKLRALPDETVVYCGHEYTLANAEFAVSVDPDNEKLAERKTEVEALRQDGQATLPTTIALEKATNPFLRADDPEFQKAIGMEGEEPVAVFAETRKRKDNF</sequence>
<feature type="binding site" evidence="7">
    <location>
        <position position="134"/>
    </location>
    <ligand>
        <name>Zn(2+)</name>
        <dbReference type="ChEBI" id="CHEBI:29105"/>
        <label>2</label>
    </ligand>
</feature>
<dbReference type="InterPro" id="IPR036866">
    <property type="entry name" value="RibonucZ/Hydroxyglut_hydro"/>
</dbReference>
<dbReference type="InterPro" id="IPR032282">
    <property type="entry name" value="HAGH_C"/>
</dbReference>
<comment type="cofactor">
    <cofactor evidence="7">
        <name>Zn(2+)</name>
        <dbReference type="ChEBI" id="CHEBI:29105"/>
    </cofactor>
    <text evidence="7">Binds 2 Zn(2+) ions per subunit.</text>
</comment>
<dbReference type="InterPro" id="IPR001279">
    <property type="entry name" value="Metallo-B-lactamas"/>
</dbReference>
<evidence type="ECO:0000313" key="9">
    <source>
        <dbReference type="EMBL" id="SCZ39858.1"/>
    </source>
</evidence>
<evidence type="ECO:0000256" key="2">
    <source>
        <dbReference type="ARBA" id="ARBA00004963"/>
    </source>
</evidence>
<feature type="binding site" evidence="7">
    <location>
        <position position="59"/>
    </location>
    <ligand>
        <name>Zn(2+)</name>
        <dbReference type="ChEBI" id="CHEBI:29105"/>
        <label>1</label>
    </ligand>
</feature>
<feature type="binding site" evidence="7">
    <location>
        <position position="134"/>
    </location>
    <ligand>
        <name>Zn(2+)</name>
        <dbReference type="ChEBI" id="CHEBI:29105"/>
        <label>1</label>
    </ligand>
</feature>
<feature type="domain" description="Metallo-beta-lactamase" evidence="8">
    <location>
        <begin position="14"/>
        <end position="172"/>
    </location>
</feature>
<dbReference type="AlphaFoldDB" id="A0A1G5NS94"/>
<keyword evidence="6 7" id="KW-0862">Zinc</keyword>
<keyword evidence="10" id="KW-1185">Reference proteome</keyword>
<comment type="function">
    <text evidence="7">Thiolesterase that catalyzes the hydrolysis of S-D-lactoyl-glutathione to form glutathione and D-lactic acid.</text>
</comment>
<comment type="catalytic activity">
    <reaction evidence="1 7">
        <text>an S-(2-hydroxyacyl)glutathione + H2O = a 2-hydroxy carboxylate + glutathione + H(+)</text>
        <dbReference type="Rhea" id="RHEA:21864"/>
        <dbReference type="ChEBI" id="CHEBI:15377"/>
        <dbReference type="ChEBI" id="CHEBI:15378"/>
        <dbReference type="ChEBI" id="CHEBI:57925"/>
        <dbReference type="ChEBI" id="CHEBI:58896"/>
        <dbReference type="ChEBI" id="CHEBI:71261"/>
        <dbReference type="EC" id="3.1.2.6"/>
    </reaction>
</comment>
<protein>
    <recommendedName>
        <fullName evidence="7">Hydroxyacylglutathione hydrolase</fullName>
        <ecNumber evidence="7">3.1.2.6</ecNumber>
    </recommendedName>
    <alternativeName>
        <fullName evidence="7">Glyoxalase II</fullName>
        <shortName evidence="7">Glx II</shortName>
    </alternativeName>
</protein>
<evidence type="ECO:0000256" key="5">
    <source>
        <dbReference type="ARBA" id="ARBA00022801"/>
    </source>
</evidence>
<dbReference type="EMBL" id="FMVW01000005">
    <property type="protein sequence ID" value="SCZ39858.1"/>
    <property type="molecule type" value="Genomic_DNA"/>
</dbReference>
<dbReference type="InterPro" id="IPR017782">
    <property type="entry name" value="Hydroxyacylglutathione_Hdrlase"/>
</dbReference>
<keyword evidence="5 7" id="KW-0378">Hydrolase</keyword>
<dbReference type="Gene3D" id="3.60.15.10">
    <property type="entry name" value="Ribonuclease Z/Hydroxyacylglutathione hydrolase-like"/>
    <property type="match status" value="1"/>
</dbReference>
<dbReference type="STRING" id="1120955.SAMN03080610_02559"/>
<feature type="binding site" evidence="7">
    <location>
        <position position="62"/>
    </location>
    <ligand>
        <name>Zn(2+)</name>
        <dbReference type="ChEBI" id="CHEBI:29105"/>
        <label>2</label>
    </ligand>
</feature>
<dbReference type="EC" id="3.1.2.6" evidence="7"/>
<evidence type="ECO:0000313" key="10">
    <source>
        <dbReference type="Proteomes" id="UP000199347"/>
    </source>
</evidence>
<dbReference type="RefSeq" id="WP_092813624.1">
    <property type="nucleotide sequence ID" value="NZ_FMVW01000005.1"/>
</dbReference>
<reference evidence="9 10" key="1">
    <citation type="submission" date="2016-10" db="EMBL/GenBank/DDBJ databases">
        <authorList>
            <person name="de Groot N.N."/>
        </authorList>
    </citation>
    <scope>NUCLEOTIDE SEQUENCE [LARGE SCALE GENOMIC DNA]</scope>
    <source>
        <strain evidence="9 10">DSM 2698</strain>
    </source>
</reference>
<dbReference type="HAMAP" id="MF_01374">
    <property type="entry name" value="Glyoxalase_2"/>
    <property type="match status" value="1"/>
</dbReference>
<dbReference type="InterPro" id="IPR035680">
    <property type="entry name" value="Clx_II_MBL"/>
</dbReference>
<evidence type="ECO:0000256" key="1">
    <source>
        <dbReference type="ARBA" id="ARBA00001623"/>
    </source>
</evidence>
<gene>
    <name evidence="7" type="primary">gloB</name>
    <name evidence="9" type="ORF">SAMN03080610_02559</name>
</gene>
<keyword evidence="4 7" id="KW-0479">Metal-binding</keyword>
<evidence type="ECO:0000259" key="8">
    <source>
        <dbReference type="SMART" id="SM00849"/>
    </source>
</evidence>
<dbReference type="CDD" id="cd07723">
    <property type="entry name" value="hydroxyacylglutathione_hydrolase_MBL-fold"/>
    <property type="match status" value="1"/>
</dbReference>
<comment type="subunit">
    <text evidence="7">Monomer.</text>
</comment>
<dbReference type="InterPro" id="IPR050110">
    <property type="entry name" value="Glyoxalase_II_hydrolase"/>
</dbReference>
<dbReference type="GO" id="GO:0046872">
    <property type="term" value="F:metal ion binding"/>
    <property type="evidence" value="ECO:0007669"/>
    <property type="project" value="UniProtKB-KW"/>
</dbReference>
<dbReference type="Pfam" id="PF16123">
    <property type="entry name" value="HAGH_C"/>
    <property type="match status" value="1"/>
</dbReference>
<feature type="binding site" evidence="7">
    <location>
        <position position="61"/>
    </location>
    <ligand>
        <name>Zn(2+)</name>
        <dbReference type="ChEBI" id="CHEBI:29105"/>
        <label>2</label>
    </ligand>
</feature>
<dbReference type="PANTHER" id="PTHR43705">
    <property type="entry name" value="HYDROXYACYLGLUTATHIONE HYDROLASE"/>
    <property type="match status" value="1"/>
</dbReference>
<dbReference type="OrthoDB" id="9802248at2"/>
<dbReference type="GO" id="GO:0019243">
    <property type="term" value="P:methylglyoxal catabolic process to D-lactate via S-lactoyl-glutathione"/>
    <property type="evidence" value="ECO:0007669"/>
    <property type="project" value="UniProtKB-UniRule"/>
</dbReference>
<feature type="binding site" evidence="7">
    <location>
        <position position="57"/>
    </location>
    <ligand>
        <name>Zn(2+)</name>
        <dbReference type="ChEBI" id="CHEBI:29105"/>
        <label>1</label>
    </ligand>
</feature>
<feature type="binding site" evidence="7">
    <location>
        <position position="115"/>
    </location>
    <ligand>
        <name>Zn(2+)</name>
        <dbReference type="ChEBI" id="CHEBI:29105"/>
        <label>1</label>
    </ligand>
</feature>
<name>A0A1G5NS94_AFIMA</name>
<dbReference type="Proteomes" id="UP000199347">
    <property type="component" value="Unassembled WGS sequence"/>
</dbReference>
<accession>A0A1G5NS94</accession>
<dbReference type="UniPathway" id="UPA00619">
    <property type="reaction ID" value="UER00676"/>
</dbReference>
<evidence type="ECO:0000256" key="4">
    <source>
        <dbReference type="ARBA" id="ARBA00022723"/>
    </source>
</evidence>
<organism evidence="9 10">
    <name type="scientific">Afifella marina DSM 2698</name>
    <dbReference type="NCBI Taxonomy" id="1120955"/>
    <lineage>
        <taxon>Bacteria</taxon>
        <taxon>Pseudomonadati</taxon>
        <taxon>Pseudomonadota</taxon>
        <taxon>Alphaproteobacteria</taxon>
        <taxon>Hyphomicrobiales</taxon>
        <taxon>Afifellaceae</taxon>
        <taxon>Afifella</taxon>
    </lineage>
</organism>
<feature type="binding site" evidence="7">
    <location>
        <position position="172"/>
    </location>
    <ligand>
        <name>Zn(2+)</name>
        <dbReference type="ChEBI" id="CHEBI:29105"/>
        <label>2</label>
    </ligand>
</feature>
<comment type="pathway">
    <text evidence="2 7">Secondary metabolite metabolism; methylglyoxal degradation; (R)-lactate from methylglyoxal: step 2/2.</text>
</comment>
<evidence type="ECO:0000256" key="7">
    <source>
        <dbReference type="HAMAP-Rule" id="MF_01374"/>
    </source>
</evidence>
<dbReference type="PIRSF" id="PIRSF005457">
    <property type="entry name" value="Glx"/>
    <property type="match status" value="1"/>
</dbReference>
<proteinExistence type="inferred from homology"/>
<dbReference type="Pfam" id="PF00753">
    <property type="entry name" value="Lactamase_B"/>
    <property type="match status" value="1"/>
</dbReference>
<dbReference type="SMART" id="SM00849">
    <property type="entry name" value="Lactamase_B"/>
    <property type="match status" value="1"/>
</dbReference>
<dbReference type="GO" id="GO:0004416">
    <property type="term" value="F:hydroxyacylglutathione hydrolase activity"/>
    <property type="evidence" value="ECO:0007669"/>
    <property type="project" value="UniProtKB-UniRule"/>
</dbReference>
<dbReference type="PANTHER" id="PTHR43705:SF1">
    <property type="entry name" value="HYDROXYACYLGLUTATHIONE HYDROLASE GLOB"/>
    <property type="match status" value="1"/>
</dbReference>